<dbReference type="InterPro" id="IPR000182">
    <property type="entry name" value="GNAT_dom"/>
</dbReference>
<keyword evidence="2" id="KW-0808">Transferase</keyword>
<reference evidence="2 3" key="1">
    <citation type="submission" date="2020-07" db="EMBL/GenBank/DDBJ databases">
        <title>Taxonomic revisions and descriptions of new bacterial species based on genomic comparisons in the high-G+C-content subgroup of the family Alcaligenaceae.</title>
        <authorList>
            <person name="Szabo A."/>
            <person name="Felfoldi T."/>
        </authorList>
    </citation>
    <scope>NUCLEOTIDE SEQUENCE [LARGE SCALE GENOMIC DNA]</scope>
    <source>
        <strain evidence="2 3">DSM 25264</strain>
    </source>
</reference>
<dbReference type="Gene3D" id="3.40.630.30">
    <property type="match status" value="1"/>
</dbReference>
<evidence type="ECO:0000259" key="1">
    <source>
        <dbReference type="PROSITE" id="PS51186"/>
    </source>
</evidence>
<feature type="domain" description="N-acetyltransferase" evidence="1">
    <location>
        <begin position="22"/>
        <end position="185"/>
    </location>
</feature>
<comment type="caution">
    <text evidence="2">The sequence shown here is derived from an EMBL/GenBank/DDBJ whole genome shotgun (WGS) entry which is preliminary data.</text>
</comment>
<dbReference type="PANTHER" id="PTHR43072">
    <property type="entry name" value="N-ACETYLTRANSFERASE"/>
    <property type="match status" value="1"/>
</dbReference>
<protein>
    <submittedName>
        <fullName evidence="2">N-acetyltransferase family protein</fullName>
    </submittedName>
</protein>
<accession>A0A853F6V1</accession>
<dbReference type="RefSeq" id="WP_129967659.1">
    <property type="nucleotide sequence ID" value="NZ_JACCEW010000001.1"/>
</dbReference>
<dbReference type="PROSITE" id="PS51186">
    <property type="entry name" value="GNAT"/>
    <property type="match status" value="1"/>
</dbReference>
<organism evidence="2 3">
    <name type="scientific">Allopusillimonas soli</name>
    <dbReference type="NCBI Taxonomy" id="659016"/>
    <lineage>
        <taxon>Bacteria</taxon>
        <taxon>Pseudomonadati</taxon>
        <taxon>Pseudomonadota</taxon>
        <taxon>Betaproteobacteria</taxon>
        <taxon>Burkholderiales</taxon>
        <taxon>Alcaligenaceae</taxon>
        <taxon>Allopusillimonas</taxon>
    </lineage>
</organism>
<keyword evidence="3" id="KW-1185">Reference proteome</keyword>
<dbReference type="EMBL" id="JACCEW010000001">
    <property type="protein sequence ID" value="NYT35697.1"/>
    <property type="molecule type" value="Genomic_DNA"/>
</dbReference>
<dbReference type="CDD" id="cd04301">
    <property type="entry name" value="NAT_SF"/>
    <property type="match status" value="1"/>
</dbReference>
<evidence type="ECO:0000313" key="3">
    <source>
        <dbReference type="Proteomes" id="UP000580517"/>
    </source>
</evidence>
<dbReference type="AlphaFoldDB" id="A0A853F6V1"/>
<dbReference type="OrthoDB" id="5459937at2"/>
<dbReference type="Proteomes" id="UP000580517">
    <property type="component" value="Unassembled WGS sequence"/>
</dbReference>
<proteinExistence type="predicted"/>
<dbReference type="GO" id="GO:0016747">
    <property type="term" value="F:acyltransferase activity, transferring groups other than amino-acyl groups"/>
    <property type="evidence" value="ECO:0007669"/>
    <property type="project" value="InterPro"/>
</dbReference>
<dbReference type="PANTHER" id="PTHR43072:SF8">
    <property type="entry name" value="ACYLTRANSFERASE FABY-RELATED"/>
    <property type="match status" value="1"/>
</dbReference>
<dbReference type="Pfam" id="PF13420">
    <property type="entry name" value="Acetyltransf_4"/>
    <property type="match status" value="1"/>
</dbReference>
<dbReference type="InterPro" id="IPR016181">
    <property type="entry name" value="Acyl_CoA_acyltransferase"/>
</dbReference>
<evidence type="ECO:0000313" key="2">
    <source>
        <dbReference type="EMBL" id="NYT35697.1"/>
    </source>
</evidence>
<gene>
    <name evidence="2" type="ORF">H0A68_02340</name>
</gene>
<dbReference type="SUPFAM" id="SSF55729">
    <property type="entry name" value="Acyl-CoA N-acyltransferases (Nat)"/>
    <property type="match status" value="1"/>
</dbReference>
<sequence>MTTSPDVQVRDAAGKSGAAGRLAIRDATPGDMDAVQRIYAHHVENGTATFEEAAPSVQEMRARLNHITSQGLPYLVAEQDGVIAGYCYAGQYRQRIAYRYTLENSIYLDPDQAGKGVGKALLAALIRRCEQGPWRQMVAVIAGQDNKASVALHRSAGFSHVGIQPATGYKFGQWIDVVFMQRALGDGAGTQPEPWMPPQA</sequence>
<name>A0A853F6V1_9BURK</name>